<dbReference type="InterPro" id="IPR009030">
    <property type="entry name" value="Growth_fac_rcpt_cys_sf"/>
</dbReference>
<keyword evidence="2" id="KW-0677">Repeat</keyword>
<keyword evidence="7" id="KW-1185">Reference proteome</keyword>
<dbReference type="PROSITE" id="PS01186">
    <property type="entry name" value="EGF_2"/>
    <property type="match status" value="1"/>
</dbReference>
<comment type="caution">
    <text evidence="4">Lacks conserved residue(s) required for the propagation of feature annotation.</text>
</comment>
<dbReference type="InterPro" id="IPR050751">
    <property type="entry name" value="ECM_structural_protein"/>
</dbReference>
<dbReference type="Proteomes" id="UP001174909">
    <property type="component" value="Unassembled WGS sequence"/>
</dbReference>
<feature type="non-terminal residue" evidence="6">
    <location>
        <position position="1"/>
    </location>
</feature>
<dbReference type="InterPro" id="IPR001881">
    <property type="entry name" value="EGF-like_Ca-bd_dom"/>
</dbReference>
<evidence type="ECO:0000259" key="5">
    <source>
        <dbReference type="PROSITE" id="PS50026"/>
    </source>
</evidence>
<name>A0AA35S227_GEOBA</name>
<dbReference type="SMART" id="SM00179">
    <property type="entry name" value="EGF_CA"/>
    <property type="match status" value="2"/>
</dbReference>
<dbReference type="Gene3D" id="2.10.25.10">
    <property type="entry name" value="Laminin"/>
    <property type="match status" value="2"/>
</dbReference>
<dbReference type="PROSITE" id="PS01187">
    <property type="entry name" value="EGF_CA"/>
    <property type="match status" value="1"/>
</dbReference>
<dbReference type="InterPro" id="IPR000152">
    <property type="entry name" value="EGF-type_Asp/Asn_hydroxyl_site"/>
</dbReference>
<evidence type="ECO:0000256" key="3">
    <source>
        <dbReference type="ARBA" id="ARBA00023157"/>
    </source>
</evidence>
<feature type="domain" description="EGF-like" evidence="5">
    <location>
        <begin position="35"/>
        <end position="73"/>
    </location>
</feature>
<comment type="caution">
    <text evidence="6">The sequence shown here is derived from an EMBL/GenBank/DDBJ whole genome shotgun (WGS) entry which is preliminary data.</text>
</comment>
<dbReference type="InterPro" id="IPR018097">
    <property type="entry name" value="EGF_Ca-bd_CS"/>
</dbReference>
<dbReference type="FunFam" id="2.10.25.10:FF:000002">
    <property type="entry name" value="Latent-transforming growth factor beta-binding protein 3"/>
    <property type="match status" value="1"/>
</dbReference>
<proteinExistence type="predicted"/>
<keyword evidence="1 4" id="KW-0245">EGF-like domain</keyword>
<dbReference type="InterPro" id="IPR000742">
    <property type="entry name" value="EGF"/>
</dbReference>
<evidence type="ECO:0000256" key="1">
    <source>
        <dbReference type="ARBA" id="ARBA00022536"/>
    </source>
</evidence>
<dbReference type="InterPro" id="IPR049883">
    <property type="entry name" value="NOTCH1_EGF-like"/>
</dbReference>
<evidence type="ECO:0000313" key="7">
    <source>
        <dbReference type="Proteomes" id="UP001174909"/>
    </source>
</evidence>
<dbReference type="AlphaFoldDB" id="A0AA35S227"/>
<dbReference type="Pfam" id="PF07645">
    <property type="entry name" value="EGF_CA"/>
    <property type="match status" value="2"/>
</dbReference>
<dbReference type="EMBL" id="CASHTH010001929">
    <property type="protein sequence ID" value="CAI8022003.1"/>
    <property type="molecule type" value="Genomic_DNA"/>
</dbReference>
<reference evidence="6" key="1">
    <citation type="submission" date="2023-03" db="EMBL/GenBank/DDBJ databases">
        <authorList>
            <person name="Steffen K."/>
            <person name="Cardenas P."/>
        </authorList>
    </citation>
    <scope>NUCLEOTIDE SEQUENCE</scope>
</reference>
<dbReference type="SUPFAM" id="SSF57184">
    <property type="entry name" value="Growth factor receptor domain"/>
    <property type="match status" value="1"/>
</dbReference>
<gene>
    <name evidence="6" type="ORF">GBAR_LOCUS12956</name>
</gene>
<dbReference type="PROSITE" id="PS50026">
    <property type="entry name" value="EGF_3"/>
    <property type="match status" value="1"/>
</dbReference>
<evidence type="ECO:0000313" key="6">
    <source>
        <dbReference type="EMBL" id="CAI8022003.1"/>
    </source>
</evidence>
<accession>A0AA35S227</accession>
<dbReference type="PANTHER" id="PTHR24034:SF89">
    <property type="entry name" value="COMPLEMENT COMPONENT C1Q RECEPTOR"/>
    <property type="match status" value="1"/>
</dbReference>
<dbReference type="GO" id="GO:0005509">
    <property type="term" value="F:calcium ion binding"/>
    <property type="evidence" value="ECO:0007669"/>
    <property type="project" value="InterPro"/>
</dbReference>
<protein>
    <submittedName>
        <fullName evidence="6">Adhesion G protein-coupled receptor E2</fullName>
    </submittedName>
</protein>
<evidence type="ECO:0000256" key="2">
    <source>
        <dbReference type="ARBA" id="ARBA00022737"/>
    </source>
</evidence>
<dbReference type="PROSITE" id="PS00010">
    <property type="entry name" value="ASX_HYDROXYL"/>
    <property type="match status" value="1"/>
</dbReference>
<dbReference type="PANTHER" id="PTHR24034">
    <property type="entry name" value="EGF-LIKE DOMAIN-CONTAINING PROTEIN"/>
    <property type="match status" value="1"/>
</dbReference>
<keyword evidence="3" id="KW-1015">Disulfide bond</keyword>
<evidence type="ECO:0000256" key="4">
    <source>
        <dbReference type="PROSITE-ProRule" id="PRU00076"/>
    </source>
</evidence>
<organism evidence="6 7">
    <name type="scientific">Geodia barretti</name>
    <name type="common">Barrett's horny sponge</name>
    <dbReference type="NCBI Taxonomy" id="519541"/>
    <lineage>
        <taxon>Eukaryota</taxon>
        <taxon>Metazoa</taxon>
        <taxon>Porifera</taxon>
        <taxon>Demospongiae</taxon>
        <taxon>Heteroscleromorpha</taxon>
        <taxon>Tetractinellida</taxon>
        <taxon>Astrophorina</taxon>
        <taxon>Geodiidae</taxon>
        <taxon>Geodia</taxon>
    </lineage>
</organism>
<sequence>MDNCNDELATCSNTIGSFECVCLAGYEMDEGNCVDIDECTDGPNDCDVNFECINTPGSFTCECPTGYEINEGNC</sequence>
<keyword evidence="6" id="KW-0675">Receptor</keyword>